<proteinExistence type="inferred from homology"/>
<comment type="caution">
    <text evidence="4">The sequence shown here is derived from an EMBL/GenBank/DDBJ whole genome shotgun (WGS) entry which is preliminary data.</text>
</comment>
<keyword evidence="5" id="KW-1185">Reference proteome</keyword>
<dbReference type="InterPro" id="IPR008978">
    <property type="entry name" value="HSP20-like_chaperone"/>
</dbReference>
<dbReference type="InterPro" id="IPR002068">
    <property type="entry name" value="A-crystallin/Hsp20_dom"/>
</dbReference>
<evidence type="ECO:0000259" key="3">
    <source>
        <dbReference type="PROSITE" id="PS01031"/>
    </source>
</evidence>
<dbReference type="InterPro" id="IPR031107">
    <property type="entry name" value="Small_HSP"/>
</dbReference>
<accession>A0ABX1GN63</accession>
<dbReference type="PROSITE" id="PS01031">
    <property type="entry name" value="SHSP"/>
    <property type="match status" value="1"/>
</dbReference>
<dbReference type="Gene3D" id="2.60.40.790">
    <property type="match status" value="1"/>
</dbReference>
<gene>
    <name evidence="4" type="ORF">HCU74_19350</name>
</gene>
<name>A0ABX1GN63_9GAMM</name>
<protein>
    <submittedName>
        <fullName evidence="4">Hsp20/alpha crystallin family protein</fullName>
    </submittedName>
</protein>
<dbReference type="Pfam" id="PF00011">
    <property type="entry name" value="HSP20"/>
    <property type="match status" value="1"/>
</dbReference>
<dbReference type="CDD" id="cd06464">
    <property type="entry name" value="ACD_sHsps-like"/>
    <property type="match status" value="1"/>
</dbReference>
<dbReference type="SUPFAM" id="SSF49764">
    <property type="entry name" value="HSP20-like chaperones"/>
    <property type="match status" value="1"/>
</dbReference>
<evidence type="ECO:0000313" key="4">
    <source>
        <dbReference type="EMBL" id="NKI19569.1"/>
    </source>
</evidence>
<sequence>MNSYLPFALFDDLTRDVNRLFDGRGEPRRSAQNTWLPAVDISETDDAYLLTMDVPGVASDTIDISIENKVLSIKGERKIDHGDKKVAISERWQGDFSRRFSLPDSVDIEHIAAKVENGVLGLHIPKIAAAAPRKITVQ</sequence>
<dbReference type="Proteomes" id="UP000765845">
    <property type="component" value="Unassembled WGS sequence"/>
</dbReference>
<evidence type="ECO:0000313" key="5">
    <source>
        <dbReference type="Proteomes" id="UP000765845"/>
    </source>
</evidence>
<feature type="domain" description="SHSP" evidence="3">
    <location>
        <begin position="30"/>
        <end position="138"/>
    </location>
</feature>
<organism evidence="4 5">
    <name type="scientific">Spongiibacter thalassae</name>
    <dbReference type="NCBI Taxonomy" id="2721624"/>
    <lineage>
        <taxon>Bacteria</taxon>
        <taxon>Pseudomonadati</taxon>
        <taxon>Pseudomonadota</taxon>
        <taxon>Gammaproteobacteria</taxon>
        <taxon>Cellvibrionales</taxon>
        <taxon>Spongiibacteraceae</taxon>
        <taxon>Spongiibacter</taxon>
    </lineage>
</organism>
<reference evidence="4 5" key="1">
    <citation type="submission" date="2020-04" db="EMBL/GenBank/DDBJ databases">
        <authorList>
            <person name="Yoon J."/>
        </authorList>
    </citation>
    <scope>NUCLEOTIDE SEQUENCE [LARGE SCALE GENOMIC DNA]</scope>
    <source>
        <strain evidence="4 5">KMU-166</strain>
    </source>
</reference>
<evidence type="ECO:0000256" key="2">
    <source>
        <dbReference type="RuleBase" id="RU003616"/>
    </source>
</evidence>
<dbReference type="PANTHER" id="PTHR11527">
    <property type="entry name" value="HEAT-SHOCK PROTEIN 20 FAMILY MEMBER"/>
    <property type="match status" value="1"/>
</dbReference>
<comment type="similarity">
    <text evidence="1 2">Belongs to the small heat shock protein (HSP20) family.</text>
</comment>
<dbReference type="RefSeq" id="WP_168452092.1">
    <property type="nucleotide sequence ID" value="NZ_JAAWWK010000009.1"/>
</dbReference>
<evidence type="ECO:0000256" key="1">
    <source>
        <dbReference type="PROSITE-ProRule" id="PRU00285"/>
    </source>
</evidence>
<dbReference type="EMBL" id="JAAWWK010000009">
    <property type="protein sequence ID" value="NKI19569.1"/>
    <property type="molecule type" value="Genomic_DNA"/>
</dbReference>